<evidence type="ECO:0000256" key="4">
    <source>
        <dbReference type="SAM" id="MobiDB-lite"/>
    </source>
</evidence>
<dbReference type="PANTHER" id="PTHR46796">
    <property type="entry name" value="HTH-TYPE TRANSCRIPTIONAL ACTIVATOR RHAS-RELATED"/>
    <property type="match status" value="1"/>
</dbReference>
<reference evidence="6 7" key="1">
    <citation type="submission" date="2019-07" db="EMBL/GenBank/DDBJ databases">
        <title>New species of Amycolatopsis and Streptomyces.</title>
        <authorList>
            <person name="Duangmal K."/>
            <person name="Teo W.F.A."/>
            <person name="Lipun K."/>
        </authorList>
    </citation>
    <scope>NUCLEOTIDE SEQUENCE [LARGE SCALE GENOMIC DNA]</scope>
    <source>
        <strain evidence="6 7">NBRC 106415</strain>
    </source>
</reference>
<dbReference type="OrthoDB" id="9799345at2"/>
<dbReference type="Pfam" id="PF14525">
    <property type="entry name" value="AraC_binding_2"/>
    <property type="match status" value="1"/>
</dbReference>
<dbReference type="GO" id="GO:0043565">
    <property type="term" value="F:sequence-specific DNA binding"/>
    <property type="evidence" value="ECO:0007669"/>
    <property type="project" value="InterPro"/>
</dbReference>
<dbReference type="SMART" id="SM00342">
    <property type="entry name" value="HTH_ARAC"/>
    <property type="match status" value="1"/>
</dbReference>
<dbReference type="PROSITE" id="PS01124">
    <property type="entry name" value="HTH_ARAC_FAMILY_2"/>
    <property type="match status" value="1"/>
</dbReference>
<sequence>MTTVSHTHTAARAHERAERFQQVASDVFAPLSIRPGAVDEGGTLDCARPGRVLVTRITGGPCTVRRTPSLIGSGDRELVKVALHGRGRAGVEQDGRQCLPGPGDLVVYETTRPYELRFWEPFDLVVLGIPRTLLGPFGDRLPSRTASAVPTDGGGGRLAASLLRDAAGDLDACTGGGAPHLADALVSVVLSALAEQPVDVSATDDLGDRILTYCLGRLSDPRLSPESVARAHHVSVRHLHKVLRQRGVTLASWIRGRRLERIRRDLADPALVDRNVAVIAARWGILDATHLSRALRAECGQSASEIREAAGTDRGPTSFRTRRGGGRRPSRRS</sequence>
<gene>
    <name evidence="6" type="ORF">FNH08_00660</name>
</gene>
<dbReference type="PANTHER" id="PTHR46796:SF6">
    <property type="entry name" value="ARAC SUBFAMILY"/>
    <property type="match status" value="1"/>
</dbReference>
<comment type="caution">
    <text evidence="6">The sequence shown here is derived from an EMBL/GenBank/DDBJ whole genome shotgun (WGS) entry which is preliminary data.</text>
</comment>
<keyword evidence="3" id="KW-0804">Transcription</keyword>
<keyword evidence="1" id="KW-0805">Transcription regulation</keyword>
<proteinExistence type="predicted"/>
<dbReference type="Gene3D" id="1.10.10.60">
    <property type="entry name" value="Homeodomain-like"/>
    <property type="match status" value="1"/>
</dbReference>
<dbReference type="RefSeq" id="WP_152769233.1">
    <property type="nucleotide sequence ID" value="NZ_VJZC01000002.1"/>
</dbReference>
<keyword evidence="7" id="KW-1185">Reference proteome</keyword>
<feature type="compositionally biased region" description="Basic residues" evidence="4">
    <location>
        <begin position="320"/>
        <end position="333"/>
    </location>
</feature>
<dbReference type="InterPro" id="IPR018060">
    <property type="entry name" value="HTH_AraC"/>
</dbReference>
<feature type="region of interest" description="Disordered" evidence="4">
    <location>
        <begin position="305"/>
        <end position="333"/>
    </location>
</feature>
<accession>A0A5N8X8E6</accession>
<dbReference type="InterPro" id="IPR035418">
    <property type="entry name" value="AraC-bd_2"/>
</dbReference>
<organism evidence="6 7">
    <name type="scientific">Streptomyces spongiae</name>
    <dbReference type="NCBI Taxonomy" id="565072"/>
    <lineage>
        <taxon>Bacteria</taxon>
        <taxon>Bacillati</taxon>
        <taxon>Actinomycetota</taxon>
        <taxon>Actinomycetes</taxon>
        <taxon>Kitasatosporales</taxon>
        <taxon>Streptomycetaceae</taxon>
        <taxon>Streptomyces</taxon>
    </lineage>
</organism>
<dbReference type="GO" id="GO:0003700">
    <property type="term" value="F:DNA-binding transcription factor activity"/>
    <property type="evidence" value="ECO:0007669"/>
    <property type="project" value="InterPro"/>
</dbReference>
<evidence type="ECO:0000256" key="1">
    <source>
        <dbReference type="ARBA" id="ARBA00023015"/>
    </source>
</evidence>
<dbReference type="AlphaFoldDB" id="A0A5N8X8E6"/>
<dbReference type="EMBL" id="VJZC01000002">
    <property type="protein sequence ID" value="MPY55751.1"/>
    <property type="molecule type" value="Genomic_DNA"/>
</dbReference>
<name>A0A5N8X8E6_9ACTN</name>
<dbReference type="InterPro" id="IPR050204">
    <property type="entry name" value="AraC_XylS_family_regulators"/>
</dbReference>
<feature type="domain" description="HTH araC/xylS-type" evidence="5">
    <location>
        <begin position="208"/>
        <end position="309"/>
    </location>
</feature>
<evidence type="ECO:0000259" key="5">
    <source>
        <dbReference type="PROSITE" id="PS01124"/>
    </source>
</evidence>
<dbReference type="Pfam" id="PF12833">
    <property type="entry name" value="HTH_18"/>
    <property type="match status" value="1"/>
</dbReference>
<evidence type="ECO:0000256" key="2">
    <source>
        <dbReference type="ARBA" id="ARBA00023125"/>
    </source>
</evidence>
<evidence type="ECO:0000313" key="6">
    <source>
        <dbReference type="EMBL" id="MPY55751.1"/>
    </source>
</evidence>
<dbReference type="Proteomes" id="UP000400924">
    <property type="component" value="Unassembled WGS sequence"/>
</dbReference>
<evidence type="ECO:0000313" key="7">
    <source>
        <dbReference type="Proteomes" id="UP000400924"/>
    </source>
</evidence>
<evidence type="ECO:0000256" key="3">
    <source>
        <dbReference type="ARBA" id="ARBA00023163"/>
    </source>
</evidence>
<protein>
    <submittedName>
        <fullName evidence="6">Helix-turn-helix domain-containing protein</fullName>
    </submittedName>
</protein>
<keyword evidence="2" id="KW-0238">DNA-binding</keyword>